<dbReference type="AlphaFoldDB" id="A0A8X6REI0"/>
<keyword evidence="2" id="KW-1185">Reference proteome</keyword>
<protein>
    <submittedName>
        <fullName evidence="1">Uncharacterized protein</fullName>
    </submittedName>
</protein>
<gene>
    <name evidence="1" type="ORF">TNCV_3848061</name>
</gene>
<organism evidence="1 2">
    <name type="scientific">Trichonephila clavipes</name>
    <name type="common">Golden silk orbweaver</name>
    <name type="synonym">Nephila clavipes</name>
    <dbReference type="NCBI Taxonomy" id="2585209"/>
    <lineage>
        <taxon>Eukaryota</taxon>
        <taxon>Metazoa</taxon>
        <taxon>Ecdysozoa</taxon>
        <taxon>Arthropoda</taxon>
        <taxon>Chelicerata</taxon>
        <taxon>Arachnida</taxon>
        <taxon>Araneae</taxon>
        <taxon>Araneomorphae</taxon>
        <taxon>Entelegynae</taxon>
        <taxon>Araneoidea</taxon>
        <taxon>Nephilidae</taxon>
        <taxon>Trichonephila</taxon>
    </lineage>
</organism>
<dbReference type="EMBL" id="BMAU01021094">
    <property type="protein sequence ID" value="GFX90231.1"/>
    <property type="molecule type" value="Genomic_DNA"/>
</dbReference>
<evidence type="ECO:0000313" key="1">
    <source>
        <dbReference type="EMBL" id="GFX90231.1"/>
    </source>
</evidence>
<dbReference type="Proteomes" id="UP000887159">
    <property type="component" value="Unassembled WGS sequence"/>
</dbReference>
<evidence type="ECO:0000313" key="2">
    <source>
        <dbReference type="Proteomes" id="UP000887159"/>
    </source>
</evidence>
<comment type="caution">
    <text evidence="1">The sequence shown here is derived from an EMBL/GenBank/DDBJ whole genome shotgun (WGS) entry which is preliminary data.</text>
</comment>
<proteinExistence type="predicted"/>
<reference evidence="1" key="1">
    <citation type="submission" date="2020-08" db="EMBL/GenBank/DDBJ databases">
        <title>Multicomponent nature underlies the extraordinary mechanical properties of spider dragline silk.</title>
        <authorList>
            <person name="Kono N."/>
            <person name="Nakamura H."/>
            <person name="Mori M."/>
            <person name="Yoshida Y."/>
            <person name="Ohtoshi R."/>
            <person name="Malay A.D."/>
            <person name="Moran D.A.P."/>
            <person name="Tomita M."/>
            <person name="Numata K."/>
            <person name="Arakawa K."/>
        </authorList>
    </citation>
    <scope>NUCLEOTIDE SEQUENCE</scope>
</reference>
<accession>A0A8X6REI0</accession>
<sequence>MVISYHTACGRDFQHRFREAIEMLVIVVADAAALKVWSAMGQMRNADQELSPLIAVDLKLPSHREV</sequence>
<name>A0A8X6REI0_TRICX</name>